<feature type="transmembrane region" description="Helical" evidence="1">
    <location>
        <begin position="95"/>
        <end position="117"/>
    </location>
</feature>
<accession>A0A6M4A5U1</accession>
<organism evidence="2 3">
    <name type="scientific">Undibacterium piscinae</name>
    <dbReference type="NCBI Taxonomy" id="2495591"/>
    <lineage>
        <taxon>Bacteria</taxon>
        <taxon>Pseudomonadati</taxon>
        <taxon>Pseudomonadota</taxon>
        <taxon>Betaproteobacteria</taxon>
        <taxon>Burkholderiales</taxon>
        <taxon>Oxalobacteraceae</taxon>
        <taxon>Undibacterium</taxon>
    </lineage>
</organism>
<evidence type="ECO:0000313" key="3">
    <source>
        <dbReference type="Proteomes" id="UP000274350"/>
    </source>
</evidence>
<gene>
    <name evidence="2" type="ORF">EJG51_013610</name>
</gene>
<feature type="transmembrane region" description="Helical" evidence="1">
    <location>
        <begin position="218"/>
        <end position="237"/>
    </location>
</feature>
<evidence type="ECO:0000256" key="1">
    <source>
        <dbReference type="SAM" id="Phobius"/>
    </source>
</evidence>
<sequence>MGKTENKFGNKFENKTGYMNALRQELDGLPADTIEDCMWSYEGKFIDAMLAGRSEAEIVASLPAPALVAAQKRAGIRRARVGSTVSKAASLLPGALGVLVFNCFMLIPAFMYSAILFAAYLSSLAFYVAGIVITAASLSGVTQIKFDLPLSQAPTSSMASAAGADTVVKPEVKLVISPEGIVVDDDGISAVSIPGQVSPAPSTFQVEIENHVTSENTFQGLGLLAGGIALLMLSLWMTRSSYRGLKNYLQWNFSLLRAPVTAAA</sequence>
<dbReference type="AlphaFoldDB" id="A0A6M4A5U1"/>
<keyword evidence="3" id="KW-1185">Reference proteome</keyword>
<feature type="transmembrane region" description="Helical" evidence="1">
    <location>
        <begin position="124"/>
        <end position="144"/>
    </location>
</feature>
<keyword evidence="1" id="KW-0472">Membrane</keyword>
<dbReference type="EMBL" id="CP051152">
    <property type="protein sequence ID" value="QJQ06706.1"/>
    <property type="molecule type" value="Genomic_DNA"/>
</dbReference>
<dbReference type="Pfam" id="PF22564">
    <property type="entry name" value="HAAS"/>
    <property type="match status" value="1"/>
</dbReference>
<dbReference type="Proteomes" id="UP000274350">
    <property type="component" value="Chromosome"/>
</dbReference>
<keyword evidence="1" id="KW-1133">Transmembrane helix</keyword>
<keyword evidence="1" id="KW-0812">Transmembrane</keyword>
<dbReference type="OrthoDB" id="9804829at2"/>
<dbReference type="KEGG" id="upi:EJG51_013610"/>
<reference evidence="2 3" key="1">
    <citation type="journal article" date="2019" name="Int. J. Syst. Evol. Microbiol.">
        <title>Undibacterium piscinae sp. nov., isolated from Korean shiner intestine.</title>
        <authorList>
            <person name="Lee S.Y."/>
            <person name="Kang W."/>
            <person name="Kim P.S."/>
            <person name="Kim H.S."/>
            <person name="Sung H."/>
            <person name="Shin N.R."/>
            <person name="Whon T.W."/>
            <person name="Yun J.H."/>
            <person name="Lee J.Y."/>
            <person name="Lee J.Y."/>
            <person name="Jung M.J."/>
            <person name="Jeong Y.S."/>
            <person name="Tak E.J."/>
            <person name="Han J.E."/>
            <person name="Hyun D.W."/>
            <person name="Kang M.S."/>
            <person name="Lee K.E."/>
            <person name="Lee B.H."/>
            <person name="Bae J.W."/>
        </authorList>
    </citation>
    <scope>NUCLEOTIDE SEQUENCE [LARGE SCALE GENOMIC DNA]</scope>
    <source>
        <strain evidence="2 3">S11R28</strain>
    </source>
</reference>
<evidence type="ECO:0000313" key="2">
    <source>
        <dbReference type="EMBL" id="QJQ06706.1"/>
    </source>
</evidence>
<name>A0A6M4A5U1_9BURK</name>
<proteinExistence type="predicted"/>
<protein>
    <submittedName>
        <fullName evidence="2">DUF1700 domain-containing protein</fullName>
    </submittedName>
</protein>